<comment type="subcellular location">
    <subcellularLocation>
        <location evidence="1 6">Cytoplasm</location>
        <location evidence="1 6">Cytoskeleton</location>
    </subcellularLocation>
</comment>
<proteinExistence type="inferred from homology"/>
<dbReference type="PIRSF" id="PIRSF039100">
    <property type="entry name" value="ARPC4"/>
    <property type="match status" value="1"/>
</dbReference>
<dbReference type="Proteomes" id="UP001281761">
    <property type="component" value="Unassembled WGS sequence"/>
</dbReference>
<organism evidence="7 8">
    <name type="scientific">Blattamonas nauphoetae</name>
    <dbReference type="NCBI Taxonomy" id="2049346"/>
    <lineage>
        <taxon>Eukaryota</taxon>
        <taxon>Metamonada</taxon>
        <taxon>Preaxostyla</taxon>
        <taxon>Oxymonadida</taxon>
        <taxon>Blattamonas</taxon>
    </lineage>
</organism>
<evidence type="ECO:0000256" key="4">
    <source>
        <dbReference type="ARBA" id="ARBA00023203"/>
    </source>
</evidence>
<dbReference type="InterPro" id="IPR008384">
    <property type="entry name" value="ARPC4"/>
</dbReference>
<dbReference type="Gene3D" id="3.30.1460.20">
    <property type="match status" value="1"/>
</dbReference>
<protein>
    <recommendedName>
        <fullName evidence="6">Actin-related protein 2/3 complex subunit 4</fullName>
    </recommendedName>
</protein>
<comment type="function">
    <text evidence="6">Functions as actin-binding component of the Arp2/3 complex which is involved in regulation of actin polymerization and together with an activating nucleation-promoting factor (NPF) mediates the formation of branched actin networks. Seems to contact the mother actin filament.</text>
</comment>
<dbReference type="Pfam" id="PF05856">
    <property type="entry name" value="ARPC4"/>
    <property type="match status" value="1"/>
</dbReference>
<accession>A0ABQ9YHN0</accession>
<dbReference type="EMBL" id="JARBJD010000007">
    <property type="protein sequence ID" value="KAK2963266.1"/>
    <property type="molecule type" value="Genomic_DNA"/>
</dbReference>
<evidence type="ECO:0000256" key="3">
    <source>
        <dbReference type="ARBA" id="ARBA00022490"/>
    </source>
</evidence>
<gene>
    <name evidence="7" type="ORF">BLNAU_1799</name>
</gene>
<sequence>MAQPGSSTLLPYLNCIRSTLNAALCLTNFPSRIVERHNKPEVESEQTKEAILRPVLIKRNANEMCLIETSINSVRVSIKTKQADELEKLLTHRFTNFLMRRADDFVILRRKAIKDYDLSFLITNFHLEYLEKAKLIDFVIQFLEQIDKTISTMKIDVNARSHEIAFQYLKNLQCN</sequence>
<comment type="similarity">
    <text evidence="2 6">Belongs to the ARPC4 family.</text>
</comment>
<dbReference type="SUPFAM" id="SSF69645">
    <property type="entry name" value="Arp2/3 complex subunits"/>
    <property type="match status" value="1"/>
</dbReference>
<comment type="caution">
    <text evidence="7">The sequence shown here is derived from an EMBL/GenBank/DDBJ whole genome shotgun (WGS) entry which is preliminary data.</text>
</comment>
<evidence type="ECO:0000256" key="6">
    <source>
        <dbReference type="PIRNR" id="PIRNR039100"/>
    </source>
</evidence>
<evidence type="ECO:0000313" key="8">
    <source>
        <dbReference type="Proteomes" id="UP001281761"/>
    </source>
</evidence>
<dbReference type="InterPro" id="IPR034666">
    <property type="entry name" value="ARPC2/4"/>
</dbReference>
<evidence type="ECO:0000256" key="5">
    <source>
        <dbReference type="ARBA" id="ARBA00023212"/>
    </source>
</evidence>
<dbReference type="PANTHER" id="PTHR22629">
    <property type="entry name" value="ARP2/3 COMPLEX 20 KD SUBUNIT"/>
    <property type="match status" value="1"/>
</dbReference>
<evidence type="ECO:0000256" key="2">
    <source>
        <dbReference type="ARBA" id="ARBA00005919"/>
    </source>
</evidence>
<keyword evidence="3 6" id="KW-0963">Cytoplasm</keyword>
<name>A0ABQ9YHN0_9EUKA</name>
<keyword evidence="5 6" id="KW-0206">Cytoskeleton</keyword>
<reference evidence="7 8" key="1">
    <citation type="journal article" date="2022" name="bioRxiv">
        <title>Genomics of Preaxostyla Flagellates Illuminates Evolutionary Transitions and the Path Towards Mitochondrial Loss.</title>
        <authorList>
            <person name="Novak L.V.F."/>
            <person name="Treitli S.C."/>
            <person name="Pyrih J."/>
            <person name="Halakuc P."/>
            <person name="Pipaliya S.V."/>
            <person name="Vacek V."/>
            <person name="Brzon O."/>
            <person name="Soukal P."/>
            <person name="Eme L."/>
            <person name="Dacks J.B."/>
            <person name="Karnkowska A."/>
            <person name="Elias M."/>
            <person name="Hampl V."/>
        </authorList>
    </citation>
    <scope>NUCLEOTIDE SEQUENCE [LARGE SCALE GENOMIC DNA]</scope>
    <source>
        <strain evidence="7">NAU3</strain>
        <tissue evidence="7">Gut</tissue>
    </source>
</reference>
<keyword evidence="4 6" id="KW-0009">Actin-binding</keyword>
<evidence type="ECO:0000313" key="7">
    <source>
        <dbReference type="EMBL" id="KAK2963266.1"/>
    </source>
</evidence>
<dbReference type="PANTHER" id="PTHR22629:SF0">
    <property type="entry name" value="ACTIN-RELATED PROTEIN 2_3 COMPLEX SUBUNIT 4"/>
    <property type="match status" value="1"/>
</dbReference>
<keyword evidence="8" id="KW-1185">Reference proteome</keyword>
<evidence type="ECO:0000256" key="1">
    <source>
        <dbReference type="ARBA" id="ARBA00004245"/>
    </source>
</evidence>